<evidence type="ECO:0000313" key="3">
    <source>
        <dbReference type="Proteomes" id="UP001060275"/>
    </source>
</evidence>
<protein>
    <submittedName>
        <fullName evidence="2">Uncharacterized protein</fullName>
    </submittedName>
</protein>
<feature type="signal peptide" evidence="1">
    <location>
        <begin position="1"/>
        <end position="23"/>
    </location>
</feature>
<sequence>MKKIIAALIALTLVAGIAAPAFAAQTACKYTSEALCGGVAKSLLDTTDDD</sequence>
<reference evidence="2" key="1">
    <citation type="submission" date="2022-06" db="EMBL/GenBank/DDBJ databases">
        <title>Devosia sp. XJ19-45 genome assembly.</title>
        <authorList>
            <person name="Li B."/>
            <person name="Cai M."/>
            <person name="Nie G."/>
            <person name="Li W."/>
        </authorList>
    </citation>
    <scope>NUCLEOTIDE SEQUENCE</scope>
    <source>
        <strain evidence="2">XJ19-45</strain>
    </source>
</reference>
<feature type="chain" id="PRO_5040244855" evidence="1">
    <location>
        <begin position="24"/>
        <end position="50"/>
    </location>
</feature>
<keyword evidence="1" id="KW-0732">Signal</keyword>
<dbReference type="AlphaFoldDB" id="A0A9Q4ANX5"/>
<dbReference type="RefSeq" id="WP_254674350.1">
    <property type="nucleotide sequence ID" value="NZ_JAMWDU010000003.1"/>
</dbReference>
<name>A0A9Q4ANX5_9HYPH</name>
<dbReference type="EMBL" id="JAMWDU010000003">
    <property type="protein sequence ID" value="MCP8887264.1"/>
    <property type="molecule type" value="Genomic_DNA"/>
</dbReference>
<keyword evidence="3" id="KW-1185">Reference proteome</keyword>
<accession>A0A9Q4ANX5</accession>
<organism evidence="2 3">
    <name type="scientific">Devosia ureilytica</name>
    <dbReference type="NCBI Taxonomy" id="2952754"/>
    <lineage>
        <taxon>Bacteria</taxon>
        <taxon>Pseudomonadati</taxon>
        <taxon>Pseudomonadota</taxon>
        <taxon>Alphaproteobacteria</taxon>
        <taxon>Hyphomicrobiales</taxon>
        <taxon>Devosiaceae</taxon>
        <taxon>Devosia</taxon>
    </lineage>
</organism>
<evidence type="ECO:0000313" key="2">
    <source>
        <dbReference type="EMBL" id="MCP8887264.1"/>
    </source>
</evidence>
<dbReference type="Proteomes" id="UP001060275">
    <property type="component" value="Unassembled WGS sequence"/>
</dbReference>
<comment type="caution">
    <text evidence="2">The sequence shown here is derived from an EMBL/GenBank/DDBJ whole genome shotgun (WGS) entry which is preliminary data.</text>
</comment>
<evidence type="ECO:0000256" key="1">
    <source>
        <dbReference type="SAM" id="SignalP"/>
    </source>
</evidence>
<gene>
    <name evidence="2" type="ORF">NF348_09125</name>
</gene>
<proteinExistence type="predicted"/>